<keyword evidence="5 8" id="KW-0949">S-adenosyl-L-methionine</keyword>
<dbReference type="Proteomes" id="UP000306912">
    <property type="component" value="Unassembled WGS sequence"/>
</dbReference>
<keyword evidence="4 8" id="KW-0808">Transferase</keyword>
<dbReference type="PROSITE" id="PS00092">
    <property type="entry name" value="N6_MTASE"/>
    <property type="match status" value="1"/>
</dbReference>
<dbReference type="GO" id="GO:0009007">
    <property type="term" value="F:site-specific DNA-methyltransferase (adenine-specific) activity"/>
    <property type="evidence" value="ECO:0007669"/>
    <property type="project" value="UniProtKB-UniRule"/>
</dbReference>
<dbReference type="InterPro" id="IPR002052">
    <property type="entry name" value="DNA_methylase_N6_adenine_CS"/>
</dbReference>
<evidence type="ECO:0000256" key="3">
    <source>
        <dbReference type="ARBA" id="ARBA00022603"/>
    </source>
</evidence>
<dbReference type="Pfam" id="PF02086">
    <property type="entry name" value="MethyltransfD12"/>
    <property type="match status" value="1"/>
</dbReference>
<dbReference type="Gene3D" id="1.10.1020.10">
    <property type="entry name" value="Adenine-specific Methyltransferase, Domain 2"/>
    <property type="match status" value="1"/>
</dbReference>
<feature type="binding site" evidence="7">
    <location>
        <position position="19"/>
    </location>
    <ligand>
        <name>S-adenosyl-L-methionine</name>
        <dbReference type="ChEBI" id="CHEBI:59789"/>
    </ligand>
</feature>
<organism evidence="9 10">
    <name type="scientific">Culicoidibacter larvae</name>
    <dbReference type="NCBI Taxonomy" id="2579976"/>
    <lineage>
        <taxon>Bacteria</taxon>
        <taxon>Bacillati</taxon>
        <taxon>Bacillota</taxon>
        <taxon>Culicoidibacteria</taxon>
        <taxon>Culicoidibacterales</taxon>
        <taxon>Culicoidibacteraceae</taxon>
        <taxon>Culicoidibacter</taxon>
    </lineage>
</organism>
<evidence type="ECO:0000256" key="7">
    <source>
        <dbReference type="PIRSR" id="PIRSR000398-1"/>
    </source>
</evidence>
<dbReference type="GO" id="GO:1904047">
    <property type="term" value="F:S-adenosyl-L-methionine binding"/>
    <property type="evidence" value="ECO:0007669"/>
    <property type="project" value="TreeGrafter"/>
</dbReference>
<evidence type="ECO:0000256" key="2">
    <source>
        <dbReference type="ARBA" id="ARBA00011900"/>
    </source>
</evidence>
<keyword evidence="10" id="KW-1185">Reference proteome</keyword>
<dbReference type="NCBIfam" id="TIGR00571">
    <property type="entry name" value="dam"/>
    <property type="match status" value="1"/>
</dbReference>
<dbReference type="InParanoid" id="A0A5R8QC30"/>
<dbReference type="GO" id="GO:0043565">
    <property type="term" value="F:sequence-specific DNA binding"/>
    <property type="evidence" value="ECO:0007669"/>
    <property type="project" value="TreeGrafter"/>
</dbReference>
<dbReference type="InterPro" id="IPR029063">
    <property type="entry name" value="SAM-dependent_MTases_sf"/>
</dbReference>
<evidence type="ECO:0000256" key="8">
    <source>
        <dbReference type="RuleBase" id="RU361257"/>
    </source>
</evidence>
<dbReference type="PRINTS" id="PR00505">
    <property type="entry name" value="D12N6MTFRASE"/>
</dbReference>
<evidence type="ECO:0000256" key="4">
    <source>
        <dbReference type="ARBA" id="ARBA00022679"/>
    </source>
</evidence>
<dbReference type="GO" id="GO:0006298">
    <property type="term" value="P:mismatch repair"/>
    <property type="evidence" value="ECO:0007669"/>
    <property type="project" value="TreeGrafter"/>
</dbReference>
<evidence type="ECO:0000256" key="1">
    <source>
        <dbReference type="ARBA" id="ARBA00006594"/>
    </source>
</evidence>
<dbReference type="PIRSF" id="PIRSF000398">
    <property type="entry name" value="M_m6A_EcoRV"/>
    <property type="match status" value="1"/>
</dbReference>
<comment type="caution">
    <text evidence="9">The sequence shown here is derived from an EMBL/GenBank/DDBJ whole genome shotgun (WGS) entry which is preliminary data.</text>
</comment>
<evidence type="ECO:0000256" key="5">
    <source>
        <dbReference type="ARBA" id="ARBA00022691"/>
    </source>
</evidence>
<feature type="binding site" evidence="7">
    <location>
        <position position="63"/>
    </location>
    <ligand>
        <name>S-adenosyl-L-methionine</name>
        <dbReference type="ChEBI" id="CHEBI:59789"/>
    </ligand>
</feature>
<dbReference type="GO" id="GO:0032259">
    <property type="term" value="P:methylation"/>
    <property type="evidence" value="ECO:0007669"/>
    <property type="project" value="UniProtKB-KW"/>
</dbReference>
<reference evidence="9 10" key="1">
    <citation type="submission" date="2019-05" db="EMBL/GenBank/DDBJ databases">
        <title>Culicoidintestinum kansasii gen. nov., sp. nov. from the gastrointestinal tract of the biting midge, Culicoides sonorensis.</title>
        <authorList>
            <person name="Neupane S."/>
            <person name="Ghosh A."/>
            <person name="Gunther S."/>
            <person name="Martin K."/>
            <person name="Zurek L."/>
        </authorList>
    </citation>
    <scope>NUCLEOTIDE SEQUENCE [LARGE SCALE GENOMIC DNA]</scope>
    <source>
        <strain evidence="9 10">CS-1</strain>
    </source>
</reference>
<proteinExistence type="inferred from homology"/>
<dbReference type="EMBL" id="VBWP01000005">
    <property type="protein sequence ID" value="TLG73850.1"/>
    <property type="molecule type" value="Genomic_DNA"/>
</dbReference>
<dbReference type="EC" id="2.1.1.72" evidence="2 8"/>
<accession>A0A5R8QC30</accession>
<dbReference type="OrthoDB" id="9805629at2"/>
<dbReference type="Gene3D" id="3.40.50.150">
    <property type="entry name" value="Vaccinia Virus protein VP39"/>
    <property type="match status" value="1"/>
</dbReference>
<evidence type="ECO:0000256" key="6">
    <source>
        <dbReference type="ARBA" id="ARBA00047942"/>
    </source>
</evidence>
<name>A0A5R8QC30_9FIRM</name>
<comment type="similarity">
    <text evidence="1 8">Belongs to the N(4)/N(6)-methyltransferase family.</text>
</comment>
<feature type="binding site" evidence="7">
    <location>
        <position position="15"/>
    </location>
    <ligand>
        <name>S-adenosyl-L-methionine</name>
        <dbReference type="ChEBI" id="CHEBI:59789"/>
    </ligand>
</feature>
<dbReference type="GO" id="GO:0009307">
    <property type="term" value="P:DNA restriction-modification system"/>
    <property type="evidence" value="ECO:0007669"/>
    <property type="project" value="InterPro"/>
</dbReference>
<dbReference type="InterPro" id="IPR023095">
    <property type="entry name" value="Ade_MeTrfase_dom_2"/>
</dbReference>
<evidence type="ECO:0000313" key="9">
    <source>
        <dbReference type="EMBL" id="TLG73850.1"/>
    </source>
</evidence>
<dbReference type="PANTHER" id="PTHR30481:SF3">
    <property type="entry name" value="DNA ADENINE METHYLASE"/>
    <property type="match status" value="1"/>
</dbReference>
<gene>
    <name evidence="9" type="ORF">FEZ08_06865</name>
</gene>
<dbReference type="PANTHER" id="PTHR30481">
    <property type="entry name" value="DNA ADENINE METHYLASE"/>
    <property type="match status" value="1"/>
</dbReference>
<protein>
    <recommendedName>
        <fullName evidence="2 8">Site-specific DNA-methyltransferase (adenine-specific)</fullName>
        <ecNumber evidence="2 8">2.1.1.72</ecNumber>
    </recommendedName>
</protein>
<sequence length="290" mass="34387">MNFVSEKVLSPIFRWAGSKKKLLIEMLETFDTKNIYIEPFLGSGVVMSNVLKYKNFDTIYVNDFNSDIIIFYKEVQENGAQLKNRLKEIIEYYSNLNMEEKTEFFYLQRERYNTFNDKNIESACIFWFLMQAGFNGVYRVNSRGEFNVPFGKREKIYFNESNFDEIQRLIENVQFYNQDYIEFLNNFSDEDLNKSFIYLDPPYLPVSASMKNMTMYTKNAFDHKALTAECGKLLKRTDVSIALSIADSELSREIYQTDFFYNNDLAEIIRNVNPQKVLKVKEQLYTSYNL</sequence>
<dbReference type="AlphaFoldDB" id="A0A5R8QC30"/>
<feature type="binding site" evidence="7">
    <location>
        <position position="200"/>
    </location>
    <ligand>
        <name>S-adenosyl-L-methionine</name>
        <dbReference type="ChEBI" id="CHEBI:59789"/>
    </ligand>
</feature>
<dbReference type="InterPro" id="IPR012263">
    <property type="entry name" value="M_m6A_EcoRV"/>
</dbReference>
<comment type="catalytic activity">
    <reaction evidence="6 8">
        <text>a 2'-deoxyadenosine in DNA + S-adenosyl-L-methionine = an N(6)-methyl-2'-deoxyadenosine in DNA + S-adenosyl-L-homocysteine + H(+)</text>
        <dbReference type="Rhea" id="RHEA:15197"/>
        <dbReference type="Rhea" id="RHEA-COMP:12418"/>
        <dbReference type="Rhea" id="RHEA-COMP:12419"/>
        <dbReference type="ChEBI" id="CHEBI:15378"/>
        <dbReference type="ChEBI" id="CHEBI:57856"/>
        <dbReference type="ChEBI" id="CHEBI:59789"/>
        <dbReference type="ChEBI" id="CHEBI:90615"/>
        <dbReference type="ChEBI" id="CHEBI:90616"/>
        <dbReference type="EC" id="2.1.1.72"/>
    </reaction>
</comment>
<keyword evidence="3 8" id="KW-0489">Methyltransferase</keyword>
<evidence type="ECO:0000313" key="10">
    <source>
        <dbReference type="Proteomes" id="UP000306912"/>
    </source>
</evidence>
<dbReference type="InterPro" id="IPR012327">
    <property type="entry name" value="MeTrfase_D12"/>
</dbReference>
<dbReference type="SUPFAM" id="SSF53335">
    <property type="entry name" value="S-adenosyl-L-methionine-dependent methyltransferases"/>
    <property type="match status" value="1"/>
</dbReference>